<comment type="subunit">
    <text evidence="3">Homotrimer.</text>
</comment>
<dbReference type="EC" id="4.1.3.16" evidence="6"/>
<keyword evidence="4 6" id="KW-0456">Lyase</keyword>
<comment type="similarity">
    <text evidence="2">Belongs to the KHG/KDPG aldolase family.</text>
</comment>
<dbReference type="NCBIfam" id="TIGR01182">
    <property type="entry name" value="eda"/>
    <property type="match status" value="1"/>
</dbReference>
<protein>
    <submittedName>
        <fullName evidence="6">Bifunctional 4-hydroxy-2-oxoglutarate aldolase/2-dehydro-3-deoxy-phosphogluconate aldolase</fullName>
        <ecNumber evidence="6">4.1.2.14</ecNumber>
        <ecNumber evidence="6">4.1.3.16</ecNumber>
    </submittedName>
</protein>
<dbReference type="EMBL" id="VBPB01000115">
    <property type="protein sequence ID" value="TMQ72238.1"/>
    <property type="molecule type" value="Genomic_DNA"/>
</dbReference>
<dbReference type="GO" id="GO:0008700">
    <property type="term" value="F:(R,S)-4-hydroxy-2-oxoglutarate aldolase activity"/>
    <property type="evidence" value="ECO:0007669"/>
    <property type="project" value="UniProtKB-EC"/>
</dbReference>
<keyword evidence="5" id="KW-0119">Carbohydrate metabolism</keyword>
<evidence type="ECO:0000256" key="1">
    <source>
        <dbReference type="ARBA" id="ARBA00004761"/>
    </source>
</evidence>
<dbReference type="Pfam" id="PF01081">
    <property type="entry name" value="Aldolase"/>
    <property type="match status" value="1"/>
</dbReference>
<dbReference type="SUPFAM" id="SSF51569">
    <property type="entry name" value="Aldolase"/>
    <property type="match status" value="1"/>
</dbReference>
<evidence type="ECO:0000256" key="5">
    <source>
        <dbReference type="ARBA" id="ARBA00023277"/>
    </source>
</evidence>
<dbReference type="PANTHER" id="PTHR30246:SF1">
    <property type="entry name" value="2-DEHYDRO-3-DEOXY-6-PHOSPHOGALACTONATE ALDOLASE-RELATED"/>
    <property type="match status" value="1"/>
</dbReference>
<dbReference type="GO" id="GO:0008675">
    <property type="term" value="F:2-dehydro-3-deoxy-phosphogluconate aldolase activity"/>
    <property type="evidence" value="ECO:0007669"/>
    <property type="project" value="UniProtKB-EC"/>
</dbReference>
<dbReference type="Gene3D" id="3.20.20.70">
    <property type="entry name" value="Aldolase class I"/>
    <property type="match status" value="1"/>
</dbReference>
<sequence length="221" mass="22499">MEPTAFTTLRERHLISVIRAASADAALAAAKAVAAGGIALIEITFTVPDALRAMKAWTPPPGATMGAGTVLTADQCRAALDAGARFIVAPNFSPEVARVALAAGVMYCPGAYTTTEILTARDAGAHVIKVYPVGVAGGPDYIKIIRDPLPDIPFLAAGGTHLDNTVPFLNAGCVGVGLGAAIADPKLADAGRMNEITQRAKAFVQRLAEARASGVLAKAGA</sequence>
<comment type="caution">
    <text evidence="6">The sequence shown here is derived from an EMBL/GenBank/DDBJ whole genome shotgun (WGS) entry which is preliminary data.</text>
</comment>
<evidence type="ECO:0000313" key="7">
    <source>
        <dbReference type="Proteomes" id="UP000319771"/>
    </source>
</evidence>
<reference evidence="6 7" key="1">
    <citation type="journal article" date="2019" name="Nat. Microbiol.">
        <title>Mediterranean grassland soil C-N compound turnover is dependent on rainfall and depth, and is mediated by genomically divergent microorganisms.</title>
        <authorList>
            <person name="Diamond S."/>
            <person name="Andeer P.F."/>
            <person name="Li Z."/>
            <person name="Crits-Christoph A."/>
            <person name="Burstein D."/>
            <person name="Anantharaman K."/>
            <person name="Lane K.R."/>
            <person name="Thomas B.C."/>
            <person name="Pan C."/>
            <person name="Northen T.R."/>
            <person name="Banfield J.F."/>
        </authorList>
    </citation>
    <scope>NUCLEOTIDE SEQUENCE [LARGE SCALE GENOMIC DNA]</scope>
    <source>
        <strain evidence="6">WS_11</strain>
    </source>
</reference>
<dbReference type="InterPro" id="IPR000887">
    <property type="entry name" value="Aldlse_KDPG_KHG"/>
</dbReference>
<dbReference type="EC" id="4.1.2.14" evidence="6"/>
<dbReference type="AlphaFoldDB" id="A0A538U8L2"/>
<evidence type="ECO:0000256" key="3">
    <source>
        <dbReference type="ARBA" id="ARBA00011233"/>
    </source>
</evidence>
<evidence type="ECO:0000313" key="6">
    <source>
        <dbReference type="EMBL" id="TMQ72238.1"/>
    </source>
</evidence>
<gene>
    <name evidence="6" type="primary">eda</name>
    <name evidence="6" type="ORF">E6K81_07970</name>
</gene>
<name>A0A538U8L2_UNCEI</name>
<evidence type="ECO:0000256" key="4">
    <source>
        <dbReference type="ARBA" id="ARBA00023239"/>
    </source>
</evidence>
<comment type="pathway">
    <text evidence="1">Carbohydrate acid metabolism.</text>
</comment>
<evidence type="ECO:0000256" key="2">
    <source>
        <dbReference type="ARBA" id="ARBA00006906"/>
    </source>
</evidence>
<proteinExistence type="inferred from homology"/>
<dbReference type="InterPro" id="IPR013785">
    <property type="entry name" value="Aldolase_TIM"/>
</dbReference>
<dbReference type="Proteomes" id="UP000319771">
    <property type="component" value="Unassembled WGS sequence"/>
</dbReference>
<accession>A0A538U8L2</accession>
<organism evidence="6 7">
    <name type="scientific">Eiseniibacteriota bacterium</name>
    <dbReference type="NCBI Taxonomy" id="2212470"/>
    <lineage>
        <taxon>Bacteria</taxon>
        <taxon>Candidatus Eiseniibacteriota</taxon>
    </lineage>
</organism>
<dbReference type="CDD" id="cd00452">
    <property type="entry name" value="KDPG_aldolase"/>
    <property type="match status" value="1"/>
</dbReference>
<dbReference type="PANTHER" id="PTHR30246">
    <property type="entry name" value="2-KETO-3-DEOXY-6-PHOSPHOGLUCONATE ALDOLASE"/>
    <property type="match status" value="1"/>
</dbReference>